<dbReference type="InterPro" id="IPR032466">
    <property type="entry name" value="Metal_Hydrolase"/>
</dbReference>
<dbReference type="Proteomes" id="UP000193467">
    <property type="component" value="Unassembled WGS sequence"/>
</dbReference>
<keyword evidence="3" id="KW-1185">Reference proteome</keyword>
<dbReference type="SUPFAM" id="SSF51556">
    <property type="entry name" value="Metallo-dependent hydrolases"/>
    <property type="match status" value="1"/>
</dbReference>
<comment type="caution">
    <text evidence="2">The sequence shown here is derived from an EMBL/GenBank/DDBJ whole genome shotgun (WGS) entry which is preliminary data.</text>
</comment>
<dbReference type="Gene3D" id="3.20.20.140">
    <property type="entry name" value="Metal-dependent hydrolases"/>
    <property type="match status" value="1"/>
</dbReference>
<evidence type="ECO:0000256" key="1">
    <source>
        <dbReference type="SAM" id="MobiDB-lite"/>
    </source>
</evidence>
<evidence type="ECO:0008006" key="4">
    <source>
        <dbReference type="Google" id="ProtNLM"/>
    </source>
</evidence>
<sequence>MSAPPPLSAPKSKKRPPPKLPPSAFALPTLPPKRLHPHSIIDTHIHLWTNDQLESGNVAWPTKSQFQQLRDEHTLQQYQQVVQGGVERVGPNLAFEGAVFVQAEAKHDDEDLDGSKGGWDAAIDEIDNVCKAALASSTKILALVPWAPVHLGPTALSSYFTRLTSLPSLAAFTSRSSTPNLSPIRSCRYLLQDSPKGFFLTDNFIAGLKWLGEEGIAFDMTLDVTQVEGVLDDAVECVQRVREGQTTSPNPPNPLPFLPPLPLQTSYISSLFSLSLLSNVTLKLSGLLDSADPELVKRAFQEFREGKMGRECETLRGRVLTFLEPAVEAFGEERIIVGSDWPMFRAKTISLPSPSSTSTSSPVARNAQEESQAWAFEMELYRTALLELGLEGESLDRVFSGNAKGFYGIGI</sequence>
<dbReference type="InterPro" id="IPR052350">
    <property type="entry name" value="Metallo-dep_Lactonases"/>
</dbReference>
<evidence type="ECO:0000313" key="2">
    <source>
        <dbReference type="EMBL" id="ORY81740.1"/>
    </source>
</evidence>
<reference evidence="2 3" key="1">
    <citation type="submission" date="2016-07" db="EMBL/GenBank/DDBJ databases">
        <title>Pervasive Adenine N6-methylation of Active Genes in Fungi.</title>
        <authorList>
            <consortium name="DOE Joint Genome Institute"/>
            <person name="Mondo S.J."/>
            <person name="Dannebaum R.O."/>
            <person name="Kuo R.C."/>
            <person name="Labutti K."/>
            <person name="Haridas S."/>
            <person name="Kuo A."/>
            <person name="Salamov A."/>
            <person name="Ahrendt S.R."/>
            <person name="Lipzen A."/>
            <person name="Sullivan W."/>
            <person name="Andreopoulos W.B."/>
            <person name="Clum A."/>
            <person name="Lindquist E."/>
            <person name="Daum C."/>
            <person name="Ramamoorthy G.K."/>
            <person name="Gryganskyi A."/>
            <person name="Culley D."/>
            <person name="Magnuson J.K."/>
            <person name="James T.Y."/>
            <person name="O'Malley M.A."/>
            <person name="Stajich J.E."/>
            <person name="Spatafora J.W."/>
            <person name="Visel A."/>
            <person name="Grigoriev I.V."/>
        </authorList>
    </citation>
    <scope>NUCLEOTIDE SEQUENCE [LARGE SCALE GENOMIC DNA]</scope>
    <source>
        <strain evidence="2 3">62-1032</strain>
    </source>
</reference>
<feature type="region of interest" description="Disordered" evidence="1">
    <location>
        <begin position="1"/>
        <end position="25"/>
    </location>
</feature>
<evidence type="ECO:0000313" key="3">
    <source>
        <dbReference type="Proteomes" id="UP000193467"/>
    </source>
</evidence>
<dbReference type="InParanoid" id="A0A1Y2FCT2"/>
<proteinExistence type="predicted"/>
<gene>
    <name evidence="2" type="ORF">BCR35DRAFT_303869</name>
</gene>
<accession>A0A1Y2FCT2</accession>
<dbReference type="PANTHER" id="PTHR43569:SF2">
    <property type="entry name" value="AMIDOHYDROLASE-RELATED DOMAIN-CONTAINING PROTEIN"/>
    <property type="match status" value="1"/>
</dbReference>
<dbReference type="PANTHER" id="PTHR43569">
    <property type="entry name" value="AMIDOHYDROLASE"/>
    <property type="match status" value="1"/>
</dbReference>
<dbReference type="AlphaFoldDB" id="A0A1Y2FCT2"/>
<dbReference type="OrthoDB" id="2135488at2759"/>
<organism evidence="2 3">
    <name type="scientific">Leucosporidium creatinivorum</name>
    <dbReference type="NCBI Taxonomy" id="106004"/>
    <lineage>
        <taxon>Eukaryota</taxon>
        <taxon>Fungi</taxon>
        <taxon>Dikarya</taxon>
        <taxon>Basidiomycota</taxon>
        <taxon>Pucciniomycotina</taxon>
        <taxon>Microbotryomycetes</taxon>
        <taxon>Leucosporidiales</taxon>
        <taxon>Leucosporidium</taxon>
    </lineage>
</organism>
<name>A0A1Y2FCT2_9BASI</name>
<dbReference type="EMBL" id="MCGR01000022">
    <property type="protein sequence ID" value="ORY81740.1"/>
    <property type="molecule type" value="Genomic_DNA"/>
</dbReference>
<dbReference type="STRING" id="106004.A0A1Y2FCT2"/>
<protein>
    <recommendedName>
        <fullName evidence="4">Amidohydrolase-related domain-containing protein</fullName>
    </recommendedName>
</protein>